<feature type="transmembrane region" description="Helical" evidence="7">
    <location>
        <begin position="219"/>
        <end position="236"/>
    </location>
</feature>
<protein>
    <recommendedName>
        <fullName evidence="8">Integral membrane bound transporter domain-containing protein</fullName>
    </recommendedName>
</protein>
<comment type="caution">
    <text evidence="9">The sequence shown here is derived from an EMBL/GenBank/DDBJ whole genome shotgun (WGS) entry which is preliminary data.</text>
</comment>
<dbReference type="PANTHER" id="PTHR30509">
    <property type="entry name" value="P-HYDROXYBENZOIC ACID EFFLUX PUMP SUBUNIT-RELATED"/>
    <property type="match status" value="1"/>
</dbReference>
<sequence>MIDQDLPYVLQLVKEQICLKLRQAKCSIPFDATTAPERKGELLDSYLRTLRAVFPTQKDLPAFFFLFCIKLLQDDSCITLNPEPILENSQKRNREESRDSHKRAKCSSFKRNEGSGNQRPSSERLVFAIKCSLTLGLAVLIGLIYNKEEAYWSGLTIAISFVTGRQATFTLANARAQGTVMGSVYGVLGCFIFQKFVKMRFLLLFPWIIFTSFLKHSRMYGQAGGVSAVIGALLILGRKDYGTPSEFAIARIAEAFIGLSCFIMVEFILRPMRAATLAKSQLSRTLGALRECIKELALYDDQKNMPVPLLLALRAKQKKLKFNVNELEKFIGEAELEPSMWFLPFHGACYKNLFGSVSKMVDLLLFVAYKIEFLLEASEIVEVAWKELQEDLNKDLQQFKEKVGSSLKCLEEVTLIKSLAVLDKKLQKANISHDVELGKSPHSNEFRLLSTDEEVVEKILSSFLQHSREVNEKIHATEGEEELKSQMVLVLSGLGFCINSLMSETIEIEKHVKELVKWENPSRLINLYEISSKINALYTFNSRTTTP</sequence>
<feature type="region of interest" description="Disordered" evidence="6">
    <location>
        <begin position="89"/>
        <end position="120"/>
    </location>
</feature>
<dbReference type="InterPro" id="IPR049453">
    <property type="entry name" value="Memb_transporter_dom"/>
</dbReference>
<keyword evidence="5 7" id="KW-0472">Membrane</keyword>
<feature type="transmembrane region" description="Helical" evidence="7">
    <location>
        <begin position="184"/>
        <end position="207"/>
    </location>
</feature>
<evidence type="ECO:0000313" key="9">
    <source>
        <dbReference type="EMBL" id="KAK9289977.1"/>
    </source>
</evidence>
<feature type="domain" description="Integral membrane bound transporter" evidence="8">
    <location>
        <begin position="137"/>
        <end position="265"/>
    </location>
</feature>
<keyword evidence="2" id="KW-1003">Cell membrane</keyword>
<evidence type="ECO:0000256" key="1">
    <source>
        <dbReference type="ARBA" id="ARBA00004651"/>
    </source>
</evidence>
<feature type="compositionally biased region" description="Basic and acidic residues" evidence="6">
    <location>
        <begin position="89"/>
        <end position="99"/>
    </location>
</feature>
<feature type="transmembrane region" description="Helical" evidence="7">
    <location>
        <begin position="125"/>
        <end position="145"/>
    </location>
</feature>
<evidence type="ECO:0000256" key="6">
    <source>
        <dbReference type="SAM" id="MobiDB-lite"/>
    </source>
</evidence>
<keyword evidence="3 7" id="KW-0812">Transmembrane</keyword>
<keyword evidence="10" id="KW-1185">Reference proteome</keyword>
<comment type="subcellular location">
    <subcellularLocation>
        <location evidence="1">Cell membrane</location>
        <topology evidence="1">Multi-pass membrane protein</topology>
    </subcellularLocation>
</comment>
<evidence type="ECO:0000313" key="10">
    <source>
        <dbReference type="Proteomes" id="UP001415857"/>
    </source>
</evidence>
<accession>A0AAP0S3U3</accession>
<keyword evidence="4 7" id="KW-1133">Transmembrane helix</keyword>
<gene>
    <name evidence="9" type="ORF">L1049_008139</name>
</gene>
<evidence type="ECO:0000256" key="2">
    <source>
        <dbReference type="ARBA" id="ARBA00022475"/>
    </source>
</evidence>
<dbReference type="AlphaFoldDB" id="A0AAP0S3U3"/>
<reference evidence="9 10" key="1">
    <citation type="journal article" date="2024" name="Plant J.">
        <title>Genome sequences and population genomics reveal climatic adaptation and genomic divergence between two closely related sweetgum species.</title>
        <authorList>
            <person name="Xu W.Q."/>
            <person name="Ren C.Q."/>
            <person name="Zhang X.Y."/>
            <person name="Comes H.P."/>
            <person name="Liu X.H."/>
            <person name="Li Y.G."/>
            <person name="Kettle C.J."/>
            <person name="Jalonen R."/>
            <person name="Gaisberger H."/>
            <person name="Ma Y.Z."/>
            <person name="Qiu Y.X."/>
        </authorList>
    </citation>
    <scope>NUCLEOTIDE SEQUENCE [LARGE SCALE GENOMIC DNA]</scope>
    <source>
        <strain evidence="9">Hangzhou</strain>
    </source>
</reference>
<name>A0AAP0S3U3_LIQFO</name>
<evidence type="ECO:0000256" key="4">
    <source>
        <dbReference type="ARBA" id="ARBA00022989"/>
    </source>
</evidence>
<dbReference type="Proteomes" id="UP001415857">
    <property type="component" value="Unassembled WGS sequence"/>
</dbReference>
<evidence type="ECO:0000259" key="8">
    <source>
        <dbReference type="Pfam" id="PF13515"/>
    </source>
</evidence>
<proteinExistence type="predicted"/>
<evidence type="ECO:0000256" key="7">
    <source>
        <dbReference type="SAM" id="Phobius"/>
    </source>
</evidence>
<feature type="transmembrane region" description="Helical" evidence="7">
    <location>
        <begin position="248"/>
        <end position="269"/>
    </location>
</feature>
<organism evidence="9 10">
    <name type="scientific">Liquidambar formosana</name>
    <name type="common">Formosan gum</name>
    <dbReference type="NCBI Taxonomy" id="63359"/>
    <lineage>
        <taxon>Eukaryota</taxon>
        <taxon>Viridiplantae</taxon>
        <taxon>Streptophyta</taxon>
        <taxon>Embryophyta</taxon>
        <taxon>Tracheophyta</taxon>
        <taxon>Spermatophyta</taxon>
        <taxon>Magnoliopsida</taxon>
        <taxon>eudicotyledons</taxon>
        <taxon>Gunneridae</taxon>
        <taxon>Pentapetalae</taxon>
        <taxon>Saxifragales</taxon>
        <taxon>Altingiaceae</taxon>
        <taxon>Liquidambar</taxon>
    </lineage>
</organism>
<dbReference type="GO" id="GO:0005886">
    <property type="term" value="C:plasma membrane"/>
    <property type="evidence" value="ECO:0007669"/>
    <property type="project" value="UniProtKB-SubCell"/>
</dbReference>
<dbReference type="PANTHER" id="PTHR30509:SF34">
    <property type="entry name" value="F3L24.34 PROTEIN"/>
    <property type="match status" value="1"/>
</dbReference>
<evidence type="ECO:0000256" key="5">
    <source>
        <dbReference type="ARBA" id="ARBA00023136"/>
    </source>
</evidence>
<dbReference type="Pfam" id="PF13515">
    <property type="entry name" value="FUSC_2"/>
    <property type="match status" value="1"/>
</dbReference>
<evidence type="ECO:0000256" key="3">
    <source>
        <dbReference type="ARBA" id="ARBA00022692"/>
    </source>
</evidence>
<feature type="transmembrane region" description="Helical" evidence="7">
    <location>
        <begin position="151"/>
        <end position="172"/>
    </location>
</feature>
<dbReference type="EMBL" id="JBBPBK010000002">
    <property type="protein sequence ID" value="KAK9289977.1"/>
    <property type="molecule type" value="Genomic_DNA"/>
</dbReference>